<feature type="transmembrane region" description="Helical" evidence="1">
    <location>
        <begin position="275"/>
        <end position="297"/>
    </location>
</feature>
<feature type="transmembrane region" description="Helical" evidence="1">
    <location>
        <begin position="34"/>
        <end position="51"/>
    </location>
</feature>
<feature type="transmembrane region" description="Helical" evidence="1">
    <location>
        <begin position="167"/>
        <end position="185"/>
    </location>
</feature>
<evidence type="ECO:0000313" key="3">
    <source>
        <dbReference type="Proteomes" id="UP001596250"/>
    </source>
</evidence>
<gene>
    <name evidence="2" type="ORF">ACFPXP_03765</name>
</gene>
<reference evidence="3" key="1">
    <citation type="journal article" date="2019" name="Int. J. Syst. Evol. Microbiol.">
        <title>The Global Catalogue of Microorganisms (GCM) 10K type strain sequencing project: providing services to taxonomists for standard genome sequencing and annotation.</title>
        <authorList>
            <consortium name="The Broad Institute Genomics Platform"/>
            <consortium name="The Broad Institute Genome Sequencing Center for Infectious Disease"/>
            <person name="Wu L."/>
            <person name="Ma J."/>
        </authorList>
    </citation>
    <scope>NUCLEOTIDE SEQUENCE [LARGE SCALE GENOMIC DNA]</scope>
    <source>
        <strain evidence="3">CCM 8749</strain>
    </source>
</reference>
<feature type="transmembrane region" description="Helical" evidence="1">
    <location>
        <begin position="205"/>
        <end position="222"/>
    </location>
</feature>
<feature type="transmembrane region" description="Helical" evidence="1">
    <location>
        <begin position="250"/>
        <end position="268"/>
    </location>
</feature>
<organism evidence="2 3">
    <name type="scientific">Marinicrinis lubricantis</name>
    <dbReference type="NCBI Taxonomy" id="2086470"/>
    <lineage>
        <taxon>Bacteria</taxon>
        <taxon>Bacillati</taxon>
        <taxon>Bacillota</taxon>
        <taxon>Bacilli</taxon>
        <taxon>Bacillales</taxon>
        <taxon>Paenibacillaceae</taxon>
    </lineage>
</organism>
<feature type="transmembrane region" description="Helical" evidence="1">
    <location>
        <begin position="6"/>
        <end position="24"/>
    </location>
</feature>
<feature type="transmembrane region" description="Helical" evidence="1">
    <location>
        <begin position="377"/>
        <end position="396"/>
    </location>
</feature>
<evidence type="ECO:0000313" key="2">
    <source>
        <dbReference type="EMBL" id="MFC5985554.1"/>
    </source>
</evidence>
<keyword evidence="1" id="KW-0472">Membrane</keyword>
<feature type="transmembrane region" description="Helical" evidence="1">
    <location>
        <begin position="416"/>
        <end position="434"/>
    </location>
</feature>
<proteinExistence type="predicted"/>
<comment type="caution">
    <text evidence="2">The sequence shown here is derived from an EMBL/GenBank/DDBJ whole genome shotgun (WGS) entry which is preliminary data.</text>
</comment>
<accession>A0ABW1IKN5</accession>
<keyword evidence="1" id="KW-0812">Transmembrane</keyword>
<feature type="transmembrane region" description="Helical" evidence="1">
    <location>
        <begin position="112"/>
        <end position="131"/>
    </location>
</feature>
<keyword evidence="1" id="KW-1133">Transmembrane helix</keyword>
<name>A0ABW1IKN5_9BACL</name>
<feature type="transmembrane region" description="Helical" evidence="1">
    <location>
        <begin position="137"/>
        <end position="158"/>
    </location>
</feature>
<evidence type="ECO:0000256" key="1">
    <source>
        <dbReference type="SAM" id="Phobius"/>
    </source>
</evidence>
<feature type="transmembrane region" description="Helical" evidence="1">
    <location>
        <begin position="71"/>
        <end position="91"/>
    </location>
</feature>
<feature type="transmembrane region" description="Helical" evidence="1">
    <location>
        <begin position="440"/>
        <end position="459"/>
    </location>
</feature>
<dbReference type="EMBL" id="JBHSQV010000027">
    <property type="protein sequence ID" value="MFC5985554.1"/>
    <property type="molecule type" value="Genomic_DNA"/>
</dbReference>
<dbReference type="RefSeq" id="WP_379892502.1">
    <property type="nucleotide sequence ID" value="NZ_JBHSQV010000027.1"/>
</dbReference>
<feature type="transmembrane region" description="Helical" evidence="1">
    <location>
        <begin position="229"/>
        <end position="244"/>
    </location>
</feature>
<dbReference type="Proteomes" id="UP001596250">
    <property type="component" value="Unassembled WGS sequence"/>
</dbReference>
<keyword evidence="3" id="KW-1185">Reference proteome</keyword>
<protein>
    <submittedName>
        <fullName evidence="2">O-antigen polymerase</fullName>
    </submittedName>
</protein>
<sequence length="471" mass="54994">MNNAMLIDTILFIISSVIFIFWIWKKHLNMRGKLVSILLFMSFNSAYNIMIKKIHDYNMAIPRTFIWNYNLVGPFSIYDILFIFLFIVLLPKMMKMYLNKNDSLFKLIYLKELLILFISVFAFVIFKGYWLDGGNTFLINIKGLIYFNVALVLTYYYLNYHMKLSSYLFPIALILINGYLSLQFFPINELWVRYGQTVKIISQEGAYTISLFIITYLGIYLFNYTKNKTVRYFCVGLLFLFFLMQNVLSIYKANFIYFAFIILVLFLIRQKLSRVSLISFLVTIMMIFVAINSNFFYELATSKSIQTRSGQLTDYLSYIGNSEQQRYLIGSGLGSPYKSEFSNDDMGEIKLIDLESTVGVGYRFAIQTPIISVFKDAGFIGLAIYIIFNIVMAVYLWRNVISTNLNRLLYSERVEILTISILIIFLSWKGYVMIGGTTPLFIFSGFLVGRFIILFKKLYRSNEESRGIMIK</sequence>